<sequence length="212" mass="21339">MLGGPSIFSSLLPPALPCPARLPSFQAPLTAATAAGTRRIPGSGRVGAASGRRSDSGRAGSVVAAGFHTVAGESTACASSSPVVSTASSPAISPRASLPPSSLFERPRQQARGIRGGGCAGAAAASEQRLPSPPTLLPSSSTREQWRVGGSNSGRLGPAAAGTQRAVGVTATQSRRCDAQAEAGTLTGQANCKRIMRNPKVTNRKLYASLHT</sequence>
<feature type="region of interest" description="Disordered" evidence="1">
    <location>
        <begin position="78"/>
        <end position="161"/>
    </location>
</feature>
<organism evidence="2">
    <name type="scientific">Panicum hallii</name>
    <dbReference type="NCBI Taxonomy" id="206008"/>
    <lineage>
        <taxon>Eukaryota</taxon>
        <taxon>Viridiplantae</taxon>
        <taxon>Streptophyta</taxon>
        <taxon>Embryophyta</taxon>
        <taxon>Tracheophyta</taxon>
        <taxon>Spermatophyta</taxon>
        <taxon>Magnoliopsida</taxon>
        <taxon>Liliopsida</taxon>
        <taxon>Poales</taxon>
        <taxon>Poaceae</taxon>
        <taxon>PACMAD clade</taxon>
        <taxon>Panicoideae</taxon>
        <taxon>Panicodae</taxon>
        <taxon>Paniceae</taxon>
        <taxon>Panicinae</taxon>
        <taxon>Panicum</taxon>
        <taxon>Panicum sect. Panicum</taxon>
    </lineage>
</organism>
<dbReference type="Proteomes" id="UP000243499">
    <property type="component" value="Chromosome 6"/>
</dbReference>
<feature type="compositionally biased region" description="Low complexity" evidence="1">
    <location>
        <begin position="121"/>
        <end position="130"/>
    </location>
</feature>
<dbReference type="Gramene" id="PVH36851">
    <property type="protein sequence ID" value="PVH36851"/>
    <property type="gene ID" value="PAHAL_6G182300"/>
</dbReference>
<accession>A0A2T8IGQ2</accession>
<dbReference type="EMBL" id="CM008051">
    <property type="protein sequence ID" value="PVH36851.1"/>
    <property type="molecule type" value="Genomic_DNA"/>
</dbReference>
<gene>
    <name evidence="2" type="ORF">PAHAL_6G182300</name>
</gene>
<name>A0A2T8IGQ2_9POAL</name>
<dbReference type="AlphaFoldDB" id="A0A2T8IGQ2"/>
<protein>
    <submittedName>
        <fullName evidence="2">Uncharacterized protein</fullName>
    </submittedName>
</protein>
<evidence type="ECO:0000256" key="1">
    <source>
        <dbReference type="SAM" id="MobiDB-lite"/>
    </source>
</evidence>
<feature type="compositionally biased region" description="Low complexity" evidence="1">
    <location>
        <begin position="42"/>
        <end position="59"/>
    </location>
</feature>
<proteinExistence type="predicted"/>
<feature type="compositionally biased region" description="Low complexity" evidence="1">
    <location>
        <begin position="78"/>
        <end position="93"/>
    </location>
</feature>
<evidence type="ECO:0000313" key="2">
    <source>
        <dbReference type="EMBL" id="PVH36851.1"/>
    </source>
</evidence>
<feature type="region of interest" description="Disordered" evidence="1">
    <location>
        <begin position="36"/>
        <end position="59"/>
    </location>
</feature>
<reference evidence="2" key="1">
    <citation type="submission" date="2018-04" db="EMBL/GenBank/DDBJ databases">
        <title>WGS assembly of Panicum hallii.</title>
        <authorList>
            <person name="Lovell J."/>
            <person name="Jenkins J."/>
            <person name="Lowry D."/>
            <person name="Mamidi S."/>
            <person name="Sreedasyam A."/>
            <person name="Weng X."/>
            <person name="Barry K."/>
            <person name="Bonette J."/>
            <person name="Campitelli B."/>
            <person name="Daum C."/>
            <person name="Gordon S."/>
            <person name="Gould B."/>
            <person name="Lipzen A."/>
            <person name="Macqueen A."/>
            <person name="Palacio-Mejia J."/>
            <person name="Plott C."/>
            <person name="Shakirov E."/>
            <person name="Shu S."/>
            <person name="Yoshinaga Y."/>
            <person name="Zane M."/>
            <person name="Rokhsar D."/>
            <person name="Grimwood J."/>
            <person name="Schmutz J."/>
            <person name="Juenger T."/>
        </authorList>
    </citation>
    <scope>NUCLEOTIDE SEQUENCE [LARGE SCALE GENOMIC DNA]</scope>
    <source>
        <strain evidence="2">FIL2</strain>
    </source>
</reference>